<comment type="caution">
    <text evidence="2">The sequence shown here is derived from an EMBL/GenBank/DDBJ whole genome shotgun (WGS) entry which is preliminary data.</text>
</comment>
<accession>A0ABV1USY8</accession>
<feature type="region of interest" description="Disordered" evidence="1">
    <location>
        <begin position="1"/>
        <end position="32"/>
    </location>
</feature>
<reference evidence="2 3" key="1">
    <citation type="submission" date="2024-06" db="EMBL/GenBank/DDBJ databases">
        <title>The Natural Products Discovery Center: Release of the First 8490 Sequenced Strains for Exploring Actinobacteria Biosynthetic Diversity.</title>
        <authorList>
            <person name="Kalkreuter E."/>
            <person name="Kautsar S.A."/>
            <person name="Yang D."/>
            <person name="Bader C.D."/>
            <person name="Teijaro C.N."/>
            <person name="Fluegel L."/>
            <person name="Davis C.M."/>
            <person name="Simpson J.R."/>
            <person name="Lauterbach L."/>
            <person name="Steele A.D."/>
            <person name="Gui C."/>
            <person name="Meng S."/>
            <person name="Li G."/>
            <person name="Viehrig K."/>
            <person name="Ye F."/>
            <person name="Su P."/>
            <person name="Kiefer A.F."/>
            <person name="Nichols A."/>
            <person name="Cepeda A.J."/>
            <person name="Yan W."/>
            <person name="Fan B."/>
            <person name="Jiang Y."/>
            <person name="Adhikari A."/>
            <person name="Zheng C.-J."/>
            <person name="Schuster L."/>
            <person name="Cowan T.M."/>
            <person name="Smanski M.J."/>
            <person name="Chevrette M.G."/>
            <person name="De Carvalho L.P.S."/>
            <person name="Shen B."/>
        </authorList>
    </citation>
    <scope>NUCLEOTIDE SEQUENCE [LARGE SCALE GENOMIC DNA]</scope>
    <source>
        <strain evidence="2 3">NPDC000837</strain>
    </source>
</reference>
<dbReference type="RefSeq" id="WP_351975858.1">
    <property type="nucleotide sequence ID" value="NZ_JBEPBX010000007.1"/>
</dbReference>
<dbReference type="Proteomes" id="UP001445472">
    <property type="component" value="Unassembled WGS sequence"/>
</dbReference>
<evidence type="ECO:0000313" key="3">
    <source>
        <dbReference type="Proteomes" id="UP001445472"/>
    </source>
</evidence>
<name>A0ABV1USY8_9ACTN</name>
<dbReference type="InterPro" id="IPR036890">
    <property type="entry name" value="HATPase_C_sf"/>
</dbReference>
<proteinExistence type="predicted"/>
<evidence type="ECO:0000313" key="2">
    <source>
        <dbReference type="EMBL" id="MER6613914.1"/>
    </source>
</evidence>
<dbReference type="Gene3D" id="3.30.565.10">
    <property type="entry name" value="Histidine kinase-like ATPase, C-terminal domain"/>
    <property type="match status" value="1"/>
</dbReference>
<dbReference type="GO" id="GO:0005524">
    <property type="term" value="F:ATP binding"/>
    <property type="evidence" value="ECO:0007669"/>
    <property type="project" value="UniProtKB-KW"/>
</dbReference>
<gene>
    <name evidence="2" type="ORF">ABT276_11100</name>
</gene>
<keyword evidence="2" id="KW-0547">Nucleotide-binding</keyword>
<protein>
    <submittedName>
        <fullName evidence="2">ATP-binding protein</fullName>
    </submittedName>
</protein>
<dbReference type="EMBL" id="JBEPBX010000007">
    <property type="protein sequence ID" value="MER6613914.1"/>
    <property type="molecule type" value="Genomic_DNA"/>
</dbReference>
<keyword evidence="2" id="KW-0067">ATP-binding</keyword>
<organism evidence="2 3">
    <name type="scientific">Streptomyces xantholiticus</name>
    <dbReference type="NCBI Taxonomy" id="68285"/>
    <lineage>
        <taxon>Bacteria</taxon>
        <taxon>Bacillati</taxon>
        <taxon>Actinomycetota</taxon>
        <taxon>Actinomycetes</taxon>
        <taxon>Kitasatosporales</taxon>
        <taxon>Streptomycetaceae</taxon>
        <taxon>Streptomyces</taxon>
    </lineage>
</organism>
<evidence type="ECO:0000256" key="1">
    <source>
        <dbReference type="SAM" id="MobiDB-lite"/>
    </source>
</evidence>
<sequence>MPSTLRPASLCPAPLRRPTRAAGLPDAHRPPGSALSLTLPGAARSVAVARAAVTSVLHAHGLDAFTFPAVQAASELVAVATRLAPADDVYLSLRQRDDALRLVVWDQHPRHADPVARSVCEDRRLRALWLLAAVVDDWGGKWGVCGAEPPHRGVKSWALLPR</sequence>
<keyword evidence="3" id="KW-1185">Reference proteome</keyword>